<name>A0A6V7NF29_ANACO</name>
<feature type="compositionally biased region" description="Basic residues" evidence="1">
    <location>
        <begin position="27"/>
        <end position="37"/>
    </location>
</feature>
<organism evidence="2">
    <name type="scientific">Ananas comosus var. bracteatus</name>
    <name type="common">red pineapple</name>
    <dbReference type="NCBI Taxonomy" id="296719"/>
    <lineage>
        <taxon>Eukaryota</taxon>
        <taxon>Viridiplantae</taxon>
        <taxon>Streptophyta</taxon>
        <taxon>Embryophyta</taxon>
        <taxon>Tracheophyta</taxon>
        <taxon>Spermatophyta</taxon>
        <taxon>Magnoliopsida</taxon>
        <taxon>Liliopsida</taxon>
        <taxon>Poales</taxon>
        <taxon>Bromeliaceae</taxon>
        <taxon>Bromelioideae</taxon>
        <taxon>Ananas</taxon>
    </lineage>
</organism>
<feature type="compositionally biased region" description="Basic residues" evidence="1">
    <location>
        <begin position="172"/>
        <end position="181"/>
    </location>
</feature>
<dbReference type="AlphaFoldDB" id="A0A6V7NF29"/>
<feature type="region of interest" description="Disordered" evidence="1">
    <location>
        <begin position="27"/>
        <end position="181"/>
    </location>
</feature>
<gene>
    <name evidence="2" type="ORF">CB5_LOCUS308</name>
</gene>
<protein>
    <submittedName>
        <fullName evidence="2">Uncharacterized protein</fullName>
    </submittedName>
</protein>
<evidence type="ECO:0000313" key="2">
    <source>
        <dbReference type="EMBL" id="CAD1817097.1"/>
    </source>
</evidence>
<accession>A0A6V7NF29</accession>
<proteinExistence type="predicted"/>
<sequence length="201" mass="22847">MLGDFVKINLGELLEKESKLFRARKGLGKLGQSKKRSAGAPVQNLHWSRNALGDRSLAMRDRSHQAGLRGSLMRPVPGSEGPVPERQLSENSRNLAKSRKPNSREPVYRTRTGLPGTGLSSKDRFPNAKSLCPRWNALGDRSPELGPVPHCENAQKEKKEKKKERKKIEEKKKKRKEKTKKKKKIIFFPLSFKLEQDWSLA</sequence>
<evidence type="ECO:0000256" key="1">
    <source>
        <dbReference type="SAM" id="MobiDB-lite"/>
    </source>
</evidence>
<reference evidence="2" key="1">
    <citation type="submission" date="2020-07" db="EMBL/GenBank/DDBJ databases">
        <authorList>
            <person name="Lin J."/>
        </authorList>
    </citation>
    <scope>NUCLEOTIDE SEQUENCE</scope>
</reference>
<dbReference type="EMBL" id="LR862129">
    <property type="protein sequence ID" value="CAD1817097.1"/>
    <property type="molecule type" value="Genomic_DNA"/>
</dbReference>